<proteinExistence type="predicted"/>
<gene>
    <name evidence="2" type="ORF">O970_08410</name>
</gene>
<dbReference type="Proteomes" id="UP000506160">
    <property type="component" value="Unassembled WGS sequence"/>
</dbReference>
<protein>
    <recommendedName>
        <fullName evidence="4">O-antigen ligase domain-containing protein</fullName>
    </recommendedName>
</protein>
<feature type="transmembrane region" description="Helical" evidence="1">
    <location>
        <begin position="227"/>
        <end position="248"/>
    </location>
</feature>
<feature type="transmembrane region" description="Helical" evidence="1">
    <location>
        <begin position="195"/>
        <end position="221"/>
    </location>
</feature>
<feature type="transmembrane region" description="Helical" evidence="1">
    <location>
        <begin position="268"/>
        <end position="293"/>
    </location>
</feature>
<sequence>MNKINKMLFLCFCVFIPFENTRLSAIGGVLTASPAIIFLFLGLLGCLLSIKKVNTKFFILFIILHILSIGYLLYWSMIFPTLDIGFIFDRGVRFFAIIMFYFGAIYYSMRQSEALLIMGGKAISIVILFSLLCNIFFPSLIYNPSFLHANEYFSINRFRGFAFESSSFGFQIICAVFIIAIVYKLNLVFTVLTATALGILSTSKGAVVVLLLSLVIVFLLIKRIAIIYKLILIILSLIIGSFIVKTFLLSSFVGDIENYTSVATRLTVFLLGFKTLISYPLGVSYFGFLPYFYENGKDMMYFIQQHSPFLLIFSEVDEYFQIGAFKSIGTKSTILDLVVFFGWFFVIGLSVFVKKIFSQLRKKGNYILLILSVFTLLANIFFISSLTLYLTPFLIGFITKLSQQE</sequence>
<feature type="transmembrane region" description="Helical" evidence="1">
    <location>
        <begin position="57"/>
        <end position="79"/>
    </location>
</feature>
<evidence type="ECO:0000313" key="2">
    <source>
        <dbReference type="EMBL" id="TEA26535.1"/>
    </source>
</evidence>
<dbReference type="AlphaFoldDB" id="A0AB94IAV4"/>
<keyword evidence="1" id="KW-0812">Transmembrane</keyword>
<feature type="transmembrane region" description="Helical" evidence="1">
    <location>
        <begin position="121"/>
        <end position="141"/>
    </location>
</feature>
<keyword evidence="1" id="KW-1133">Transmembrane helix</keyword>
<keyword evidence="1" id="KW-0472">Membrane</keyword>
<feature type="transmembrane region" description="Helical" evidence="1">
    <location>
        <begin position="34"/>
        <end position="50"/>
    </location>
</feature>
<keyword evidence="3" id="KW-1185">Reference proteome</keyword>
<comment type="caution">
    <text evidence="2">The sequence shown here is derived from an EMBL/GenBank/DDBJ whole genome shotgun (WGS) entry which is preliminary data.</text>
</comment>
<dbReference type="RefSeq" id="WP_024496667.1">
    <property type="nucleotide sequence ID" value="NZ_AWGA01000074.1"/>
</dbReference>
<feature type="transmembrane region" description="Helical" evidence="1">
    <location>
        <begin position="365"/>
        <end position="390"/>
    </location>
</feature>
<feature type="transmembrane region" description="Helical" evidence="1">
    <location>
        <begin position="91"/>
        <end position="109"/>
    </location>
</feature>
<feature type="transmembrane region" description="Helical" evidence="1">
    <location>
        <begin position="161"/>
        <end position="183"/>
    </location>
</feature>
<name>A0AB94IAV4_9GAMM</name>
<feature type="transmembrane region" description="Helical" evidence="1">
    <location>
        <begin position="334"/>
        <end position="353"/>
    </location>
</feature>
<evidence type="ECO:0008006" key="4">
    <source>
        <dbReference type="Google" id="ProtNLM"/>
    </source>
</evidence>
<dbReference type="EMBL" id="AWGA01000074">
    <property type="protein sequence ID" value="TEA26535.1"/>
    <property type="molecule type" value="Genomic_DNA"/>
</dbReference>
<organism evidence="2 3">
    <name type="scientific">Candidatus Schmidhempelia bombi str. Bimp</name>
    <dbReference type="NCBI Taxonomy" id="1387197"/>
    <lineage>
        <taxon>Bacteria</taxon>
        <taxon>Pseudomonadati</taxon>
        <taxon>Pseudomonadota</taxon>
        <taxon>Gammaproteobacteria</taxon>
        <taxon>Orbales</taxon>
        <taxon>Orbaceae</taxon>
        <taxon>Candidatus Schmidhempelia</taxon>
    </lineage>
</organism>
<reference evidence="2 3" key="1">
    <citation type="journal article" date="2014" name="Appl. Environ. Microbiol.">
        <title>Genomic features of a bumble bee symbiont reflect its host environment.</title>
        <authorList>
            <person name="Martinson V.G."/>
            <person name="Magoc T."/>
            <person name="Koch H."/>
            <person name="Salzberg S.L."/>
            <person name="Moran N.A."/>
        </authorList>
    </citation>
    <scope>NUCLEOTIDE SEQUENCE [LARGE SCALE GENOMIC DNA]</scope>
    <source>
        <strain evidence="2 3">Bimp</strain>
    </source>
</reference>
<accession>A0AB94IAV4</accession>
<evidence type="ECO:0000256" key="1">
    <source>
        <dbReference type="SAM" id="Phobius"/>
    </source>
</evidence>
<evidence type="ECO:0000313" key="3">
    <source>
        <dbReference type="Proteomes" id="UP000506160"/>
    </source>
</evidence>